<dbReference type="CDD" id="cd00688">
    <property type="entry name" value="ISOPREN_C2_like"/>
    <property type="match status" value="1"/>
</dbReference>
<dbReference type="GeneID" id="1478001"/>
<evidence type="ECO:0000256" key="1">
    <source>
        <dbReference type="SAM" id="Phobius"/>
    </source>
</evidence>
<protein>
    <submittedName>
        <fullName evidence="2">Terpene cyclase/mutase family protein</fullName>
    </submittedName>
</protein>
<dbReference type="EMBL" id="DUJS01000003">
    <property type="protein sequence ID" value="HII70265.1"/>
    <property type="molecule type" value="Genomic_DNA"/>
</dbReference>
<dbReference type="Gene3D" id="1.50.10.20">
    <property type="match status" value="1"/>
</dbReference>
<keyword evidence="1" id="KW-0812">Transmembrane</keyword>
<reference evidence="2" key="1">
    <citation type="journal article" date="2020" name="bioRxiv">
        <title>A rank-normalized archaeal taxonomy based on genome phylogeny resolves widespread incomplete and uneven classifications.</title>
        <authorList>
            <person name="Rinke C."/>
            <person name="Chuvochina M."/>
            <person name="Mussig A.J."/>
            <person name="Chaumeil P.-A."/>
            <person name="Waite D.W."/>
            <person name="Whitman W.B."/>
            <person name="Parks D.H."/>
            <person name="Hugenholtz P."/>
        </authorList>
    </citation>
    <scope>NUCLEOTIDE SEQUENCE</scope>
    <source>
        <strain evidence="2">UBA8853</strain>
    </source>
</reference>
<dbReference type="RefSeq" id="WP_011019774.1">
    <property type="nucleotide sequence ID" value="NZ_DUJS01000003.1"/>
</dbReference>
<dbReference type="SUPFAM" id="SSF48239">
    <property type="entry name" value="Terpenoid cyclases/Protein prenyltransferases"/>
    <property type="match status" value="1"/>
</dbReference>
<feature type="transmembrane region" description="Helical" evidence="1">
    <location>
        <begin position="437"/>
        <end position="455"/>
    </location>
</feature>
<proteinExistence type="predicted"/>
<evidence type="ECO:0000313" key="3">
    <source>
        <dbReference type="Proteomes" id="UP000619545"/>
    </source>
</evidence>
<sequence>MGILRPLVLALVTVALSTAPGSAITAEQIQECARAAHDWLKSQQYTEEDVGKVIEYKDRSGQKATYEVKPEDVGAFPMSYKSDVTYYCLPNLHTYVVMDTLLTAVEVGYPVDKDMVLKALQYMWNVKGKYQRKEDPNGEWAYWARIKDGKEIPSAGLTAKFALPFFRARQAGIVPDDKWNEYKPFLEKVINWLREGPNLQKEDKGYCWIDYPDRPGGAHGITDVTSYCLRMLLAAGTSPDDELILKVVEWFLNNQDEKGNFYTDPRDTGCPYPLYTTGHCRAMIALCDWLEAVQRAGKEDELKDLVERVKNALKKAIDYLLSLRDPETGMWGRGSLSEYPPDYGSTASALVALLRCAKLGLIDPNHEAIVKALEVLHGQYLEAKRLRLPFYWYFIRSVWSPELRYRSQTLATSYALAAFALAEKLGVGKGVVKKRKIFPVTPAVVALALAASLLTRRR</sequence>
<dbReference type="Proteomes" id="UP000619545">
    <property type="component" value="Unassembled WGS sequence"/>
</dbReference>
<organism evidence="2 3">
    <name type="scientific">Methanopyrus kandleri</name>
    <dbReference type="NCBI Taxonomy" id="2320"/>
    <lineage>
        <taxon>Archaea</taxon>
        <taxon>Methanobacteriati</taxon>
        <taxon>Methanobacteriota</taxon>
        <taxon>Methanomada group</taxon>
        <taxon>Methanopyri</taxon>
        <taxon>Methanopyrales</taxon>
        <taxon>Methanopyraceae</taxon>
        <taxon>Methanopyrus</taxon>
    </lineage>
</organism>
<keyword evidence="1" id="KW-0472">Membrane</keyword>
<accession>A0A832WKL7</accession>
<dbReference type="InterPro" id="IPR008930">
    <property type="entry name" value="Terpenoid_cyclase/PrenylTrfase"/>
</dbReference>
<dbReference type="AlphaFoldDB" id="A0A832WKL7"/>
<keyword evidence="1" id="KW-1133">Transmembrane helix</keyword>
<name>A0A832WKL7_9EURY</name>
<gene>
    <name evidence="2" type="ORF">HA336_03415</name>
</gene>
<comment type="caution">
    <text evidence="2">The sequence shown here is derived from an EMBL/GenBank/DDBJ whole genome shotgun (WGS) entry which is preliminary data.</text>
</comment>
<evidence type="ECO:0000313" key="2">
    <source>
        <dbReference type="EMBL" id="HII70265.1"/>
    </source>
</evidence>